<gene>
    <name evidence="12" type="ORF">Dia5BBH33_21410</name>
</gene>
<dbReference type="InterPro" id="IPR045584">
    <property type="entry name" value="Pilin-like"/>
</dbReference>
<keyword evidence="10" id="KW-0998">Cell outer membrane</keyword>
<evidence type="ECO:0000313" key="12">
    <source>
        <dbReference type="EMBL" id="BBK26206.1"/>
    </source>
</evidence>
<dbReference type="Pfam" id="PF05658">
    <property type="entry name" value="YadA_head"/>
    <property type="match status" value="10"/>
</dbReference>
<dbReference type="PANTHER" id="PTHR43308">
    <property type="entry name" value="OUTER MEMBRANE PROTEIN ALPHA-RELATED"/>
    <property type="match status" value="1"/>
</dbReference>
<proteinExistence type="inferred from homology"/>
<evidence type="ECO:0000256" key="8">
    <source>
        <dbReference type="ARBA" id="ARBA00022927"/>
    </source>
</evidence>
<organism evidence="12 13">
    <name type="scientific">Dialister hominis</name>
    <dbReference type="NCBI Taxonomy" id="2582419"/>
    <lineage>
        <taxon>Bacteria</taxon>
        <taxon>Bacillati</taxon>
        <taxon>Bacillota</taxon>
        <taxon>Negativicutes</taxon>
        <taxon>Veillonellales</taxon>
        <taxon>Veillonellaceae</taxon>
        <taxon>Dialister</taxon>
    </lineage>
</organism>
<dbReference type="EMBL" id="AP019697">
    <property type="protein sequence ID" value="BBK26206.1"/>
    <property type="molecule type" value="Genomic_DNA"/>
</dbReference>
<dbReference type="GO" id="GO:0009986">
    <property type="term" value="C:cell surface"/>
    <property type="evidence" value="ECO:0007669"/>
    <property type="project" value="UniProtKB-SubCell"/>
</dbReference>
<dbReference type="InterPro" id="IPR001119">
    <property type="entry name" value="SLH_dom"/>
</dbReference>
<keyword evidence="6" id="KW-0812">Transmembrane</keyword>
<dbReference type="InterPro" id="IPR051465">
    <property type="entry name" value="Cell_Envelope_Struct_Comp"/>
</dbReference>
<evidence type="ECO:0000256" key="4">
    <source>
        <dbReference type="ARBA" id="ARBA00022448"/>
    </source>
</evidence>
<dbReference type="Proteomes" id="UP000320585">
    <property type="component" value="Chromosome"/>
</dbReference>
<evidence type="ECO:0000256" key="9">
    <source>
        <dbReference type="ARBA" id="ARBA00023136"/>
    </source>
</evidence>
<feature type="domain" description="SLH" evidence="11">
    <location>
        <begin position="2101"/>
        <end position="2164"/>
    </location>
</feature>
<sequence length="2225" mass="225515">MKAGTNISVTKDETTKTITISTDGVATSVEVDAVKKDVQKNQTAIADNTGKIADNSTEIANNKIRINQNYKDIQQNKTDIAANKNAITANTGKIKNNTDDITELKNVNSALGLDQTKPGIKYFRANSTGEDAAAAGEDAVAIGVRAKANGKDSVALGDDARSASSAENSIAIGRKAVSGSFNDMTGDGDSSNVVKDGGKASISIGDAANARGNSSIALGDGATVYNDGTNDQLNDNSMAIGTKASTVASNNAIAMGNNAAVTQNSHSAAAIGDSAKAEAEGALALGKSTAASGADSIAVGTEAAASGADALAMGKNAQASGADAVALGNGAVAGGSASVVLGKDASANAVRSVVLGPSAGVGMVGHVLGTKGSHVVIGDGAGNNIDGQQNIAIGYKTGNDVKSDHNVAIGSEAGTNIGSSGNTSEGKNVSIGYHANKNDSAVSRIQSTALGSETKAADDAVAVGYQAQANGNGSTAIGFNAQAADAASVALGQGAQAAGGNVAIGNDSVANAAMISGTGYLTGQAAPKTAVSVGNASALRRITNVADGALDQDAVTVAQLKKSIDATVAQVNANVSSATASGVYYDTVTSGDGDSITLRNNDNKGTKIHNVAAGTLGTDAANVAQVNKIVDTAKTHYYSVKSTDLNNYDNNLAKGEDSMAAGVSAKALGDRSVALGNNTGAQSLGSITVGAGYEDPANPGSLKQTLAISGYQYNTAIGAGAQAAGNNSLAIGTLATSSIKNGGSSVDKAVAIGYSAGVSDDKAIAIGSDAKSNSKSASAMGDTAQALAENALAIGTNAQAAGVSSGAIGTQNRVTGANTYVLGSQNSTAATGTAADVSASNSGIFGNENRMEGDSNRIVGNQNVLKMESLSNNSSNSKTFENIFVTGSHNTVTGDPDTSTAGDAGSVSDITVTGSKNTIQAKNQKNRNLTDIQIVGNQNTVDATTQNADLSNTQILGSHVTATLGNSVYLGSNSAYVVSGATTKGMDVYDSDGTYQYAGGTPAGIVTVGSAGKERRIQNVAAGLVSAKSTDAVNGSQLYTMTRPLRFAGDNSTIGTTSGSDVNVLHRGSDQAMSLLGGADGDKLSDNNIGVVADAANNKMTVKLANNITLGKADPNGSDGSISVLAEKGGEVRIYDGSVMLRNSGDSDAIYLQSHIAGATSLDGSSKARLYVIQGSTESPQEVALLTDGMIYGGDAESAGLDPATNKSNTGKEIKKVLNQQVNVIGGITNTTKFTAEDNLGVVSDGTNNLKVRLAKDLQGISSISNQTTTGGTTTGTKITLGNTTNIVNVGGAKITNVAAGDVNSMSTDAVNGSQLYQTNQNVKAAKTVVKAGRNVTVDSSTGADGQSVYTVNADLSSVARAIGGTSSVDIATGAVKAGLTVNGKTYNNVQDAVNAANTTVSSKDGSVKVTPTNNTNGSHNYDVSVDYSKVAENAAISYKANNSTAQTVTLKKGLDFTNGKNTTASVGADGVVKYDLNDDINLNSVTAKTINGDTIKAGDTTITTDGMTITNGPSITKTGIDAGSKKITNVADGDISPTSKDAINGSQLVSYVAANKTILKDGKNTTVTGNGTKDDPYKVNVNDNLNLGEKGTNGKDGSIGVNGTNGSSVTINGKDGSIGMVGEDGKDGLTMKSAKGQDGVDGANGMTRIVYEDDGHVTHEVATLDDGLKFAGNTGSVAKKLNSTMTIKGNGTKADTEYDASNIKTVVDAQGDLVIGLDKNLKADTVTVGGQGKDGADGINGAIGVKGADGKDGVTISSIGKDGTNGTDGHIGINGKDGASADIHVVKGANGVDGTDGYNGTDGIDRIVYEDHNGNTQTVATMNDGMKYGGDVGNVINKKLNGQVNVVGGITDSSKLSTEDNIGVVSDGSDNLKVRLSKDLKGLDSVTTKTVTADTGNITTVNASTVNVGDTTITTGGMTIQNGSAGQDVTLNKDGLNNGGNKITNVAPGDISSTSTDAVNGSQLYGTETRINRLGNRINHVGAGAAALAGLHPLDFDPDDKWDFAAGYGNYKNANAVAIGAYYRPNEDTMFSVGGSFSGGENMVNVGVSWKFGQKSHISRSRVSMAKDMLAMKNQIETLTKKLAAYESGQPVKLAPIATGAMTFPDVPENHWAYEYVKNLAERGYLKGYPDGEFKGDRAMTRYEYAAIIYRALQNGAPSDGNMTRSVDDFGPELVKVQNIDRFRVDRISGKDNDRHKVERVRVNDKDDKAQNVYRDVYGNHIQK</sequence>
<dbReference type="SUPFAM" id="SSF54523">
    <property type="entry name" value="Pili subunits"/>
    <property type="match status" value="1"/>
</dbReference>
<evidence type="ECO:0000259" key="11">
    <source>
        <dbReference type="PROSITE" id="PS51272"/>
    </source>
</evidence>
<dbReference type="SUPFAM" id="SSF101967">
    <property type="entry name" value="Adhesin YadA, collagen-binding domain"/>
    <property type="match status" value="7"/>
</dbReference>
<comment type="similarity">
    <text evidence="3">Belongs to the autotransporter-2 (AT-2) (TC 1.B.40) family.</text>
</comment>
<dbReference type="Gene3D" id="2.150.10.10">
    <property type="entry name" value="Serralysin-like metalloprotease, C-terminal"/>
    <property type="match status" value="6"/>
</dbReference>
<accession>A0A8D4UWC2</accession>
<keyword evidence="8" id="KW-0653">Protein transport</keyword>
<dbReference type="Pfam" id="PF03895">
    <property type="entry name" value="YadA_anchor"/>
    <property type="match status" value="1"/>
</dbReference>
<dbReference type="PROSITE" id="PS51272">
    <property type="entry name" value="SLH"/>
    <property type="match status" value="1"/>
</dbReference>
<dbReference type="InterPro" id="IPR011049">
    <property type="entry name" value="Serralysin-like_metalloprot_C"/>
</dbReference>
<dbReference type="Pfam" id="PF00395">
    <property type="entry name" value="SLH"/>
    <property type="match status" value="1"/>
</dbReference>
<comment type="subcellular location">
    <subcellularLocation>
        <location evidence="2">Cell outer membrane</location>
    </subcellularLocation>
    <subcellularLocation>
        <location evidence="1">Cell surface</location>
    </subcellularLocation>
</comment>
<protein>
    <recommendedName>
        <fullName evidence="11">SLH domain-containing protein</fullName>
    </recommendedName>
</protein>
<dbReference type="CDD" id="cd12820">
    <property type="entry name" value="LbR_YadA-like"/>
    <property type="match status" value="2"/>
</dbReference>
<dbReference type="KEGG" id="dho:Dia5BBH33_21410"/>
<reference evidence="13" key="1">
    <citation type="submission" date="2019-05" db="EMBL/GenBank/DDBJ databases">
        <title>Complete genome sequencing of Dialister sp. strain 5BBH33.</title>
        <authorList>
            <person name="Sakamoto M."/>
            <person name="Murakami T."/>
            <person name="Mori H."/>
        </authorList>
    </citation>
    <scope>NUCLEOTIDE SEQUENCE [LARGE SCALE GENOMIC DNA]</scope>
    <source>
        <strain evidence="13">5BBH33</strain>
    </source>
</reference>
<keyword evidence="5" id="KW-1134">Transmembrane beta strand</keyword>
<evidence type="ECO:0000256" key="7">
    <source>
        <dbReference type="ARBA" id="ARBA00022729"/>
    </source>
</evidence>
<dbReference type="Gene3D" id="1.20.5.170">
    <property type="match status" value="2"/>
</dbReference>
<dbReference type="Gene3D" id="2.20.70.140">
    <property type="match status" value="2"/>
</dbReference>
<evidence type="ECO:0000256" key="6">
    <source>
        <dbReference type="ARBA" id="ARBA00022692"/>
    </source>
</evidence>
<keyword evidence="9" id="KW-0472">Membrane</keyword>
<evidence type="ECO:0000256" key="5">
    <source>
        <dbReference type="ARBA" id="ARBA00022452"/>
    </source>
</evidence>
<dbReference type="InterPro" id="IPR008640">
    <property type="entry name" value="Adhesin_Head_dom"/>
</dbReference>
<dbReference type="Gene3D" id="3.30.1300.30">
    <property type="entry name" value="GSPII I/J protein-like"/>
    <property type="match status" value="1"/>
</dbReference>
<evidence type="ECO:0000256" key="3">
    <source>
        <dbReference type="ARBA" id="ARBA00005848"/>
    </source>
</evidence>
<dbReference type="GO" id="GO:0009279">
    <property type="term" value="C:cell outer membrane"/>
    <property type="evidence" value="ECO:0007669"/>
    <property type="project" value="UniProtKB-SubCell"/>
</dbReference>
<dbReference type="Pfam" id="PF05662">
    <property type="entry name" value="YadA_stalk"/>
    <property type="match status" value="6"/>
</dbReference>
<name>A0A8D4UWC2_9FIRM</name>
<dbReference type="Gene3D" id="2.60.40.4050">
    <property type="match status" value="1"/>
</dbReference>
<dbReference type="InterPro" id="IPR005594">
    <property type="entry name" value="YadA_C"/>
</dbReference>
<keyword evidence="4" id="KW-0813">Transport</keyword>
<keyword evidence="13" id="KW-1185">Reference proteome</keyword>
<dbReference type="Gene3D" id="6.10.250.2040">
    <property type="match status" value="1"/>
</dbReference>
<evidence type="ECO:0000256" key="2">
    <source>
        <dbReference type="ARBA" id="ARBA00004442"/>
    </source>
</evidence>
<evidence type="ECO:0000256" key="1">
    <source>
        <dbReference type="ARBA" id="ARBA00004241"/>
    </source>
</evidence>
<evidence type="ECO:0000313" key="13">
    <source>
        <dbReference type="Proteomes" id="UP000320585"/>
    </source>
</evidence>
<evidence type="ECO:0000256" key="10">
    <source>
        <dbReference type="ARBA" id="ARBA00023237"/>
    </source>
</evidence>
<dbReference type="InterPro" id="IPR008635">
    <property type="entry name" value="Coiled_stalk_dom"/>
</dbReference>
<keyword evidence="7" id="KW-0732">Signal</keyword>
<dbReference type="Gene3D" id="1.20.5.340">
    <property type="match status" value="1"/>
</dbReference>
<dbReference type="GO" id="GO:0015031">
    <property type="term" value="P:protein transport"/>
    <property type="evidence" value="ECO:0007669"/>
    <property type="project" value="UniProtKB-KW"/>
</dbReference>